<dbReference type="OrthoDB" id="6386941at2"/>
<name>A0A2A5RMU6_9LACT</name>
<dbReference type="PROSITE" id="PS50943">
    <property type="entry name" value="HTH_CROC1"/>
    <property type="match status" value="1"/>
</dbReference>
<dbReference type="InterPro" id="IPR010982">
    <property type="entry name" value="Lambda_DNA-bd_dom_sf"/>
</dbReference>
<organism evidence="3 4">
    <name type="scientific">Lactococcus fujiensis JCM 16395</name>
    <dbReference type="NCBI Taxonomy" id="1291764"/>
    <lineage>
        <taxon>Bacteria</taxon>
        <taxon>Bacillati</taxon>
        <taxon>Bacillota</taxon>
        <taxon>Bacilli</taxon>
        <taxon>Lactobacillales</taxon>
        <taxon>Streptococcaceae</taxon>
        <taxon>Lactococcus</taxon>
    </lineage>
</organism>
<dbReference type="Pfam" id="PF01381">
    <property type="entry name" value="HTH_3"/>
    <property type="match status" value="1"/>
</dbReference>
<evidence type="ECO:0000259" key="2">
    <source>
        <dbReference type="PROSITE" id="PS50943"/>
    </source>
</evidence>
<dbReference type="PANTHER" id="PTHR46558">
    <property type="entry name" value="TRACRIPTIONAL REGULATORY PROTEIN-RELATED-RELATED"/>
    <property type="match status" value="1"/>
</dbReference>
<dbReference type="PANTHER" id="PTHR46558:SF4">
    <property type="entry name" value="DNA-BIDING PHAGE PROTEIN"/>
    <property type="match status" value="1"/>
</dbReference>
<dbReference type="STRING" id="1291764.GCA_001311235_00827"/>
<proteinExistence type="predicted"/>
<keyword evidence="4" id="KW-1185">Reference proteome</keyword>
<dbReference type="SUPFAM" id="SSF47413">
    <property type="entry name" value="lambda repressor-like DNA-binding domains"/>
    <property type="match status" value="1"/>
</dbReference>
<dbReference type="CDD" id="cd00093">
    <property type="entry name" value="HTH_XRE"/>
    <property type="match status" value="1"/>
</dbReference>
<dbReference type="AlphaFoldDB" id="A0A2A5RMU6"/>
<dbReference type="Gene3D" id="1.10.260.40">
    <property type="entry name" value="lambda repressor-like DNA-binding domains"/>
    <property type="match status" value="1"/>
</dbReference>
<dbReference type="GO" id="GO:0003677">
    <property type="term" value="F:DNA binding"/>
    <property type="evidence" value="ECO:0007669"/>
    <property type="project" value="UniProtKB-KW"/>
</dbReference>
<evidence type="ECO:0000256" key="1">
    <source>
        <dbReference type="ARBA" id="ARBA00023125"/>
    </source>
</evidence>
<dbReference type="RefSeq" id="WP_054639129.1">
    <property type="nucleotide sequence ID" value="NZ_BBAL01000002.1"/>
</dbReference>
<feature type="domain" description="HTH cro/C1-type" evidence="2">
    <location>
        <begin position="5"/>
        <end position="59"/>
    </location>
</feature>
<dbReference type="EMBL" id="JXJU01000003">
    <property type="protein sequence ID" value="PCS00669.1"/>
    <property type="molecule type" value="Genomic_DNA"/>
</dbReference>
<reference evidence="3 4" key="1">
    <citation type="submission" date="2014-12" db="EMBL/GenBank/DDBJ databases">
        <title>Draft genome sequences of 10 type strains of Lactococcus.</title>
        <authorList>
            <person name="Sun Z."/>
            <person name="Zhong Z."/>
            <person name="Liu W."/>
            <person name="Zhang W."/>
            <person name="Zhang H."/>
        </authorList>
    </citation>
    <scope>NUCLEOTIDE SEQUENCE [LARGE SCALE GENOMIC DNA]</scope>
    <source>
        <strain evidence="3 4">JCM 16395</strain>
    </source>
</reference>
<evidence type="ECO:0000313" key="3">
    <source>
        <dbReference type="EMBL" id="PCS00669.1"/>
    </source>
</evidence>
<dbReference type="SMART" id="SM00530">
    <property type="entry name" value="HTH_XRE"/>
    <property type="match status" value="1"/>
</dbReference>
<comment type="caution">
    <text evidence="3">The sequence shown here is derived from an EMBL/GenBank/DDBJ whole genome shotgun (WGS) entry which is preliminary data.</text>
</comment>
<dbReference type="Proteomes" id="UP000218181">
    <property type="component" value="Unassembled WGS sequence"/>
</dbReference>
<keyword evidence="1" id="KW-0238">DNA-binding</keyword>
<evidence type="ECO:0000313" key="4">
    <source>
        <dbReference type="Proteomes" id="UP000218181"/>
    </source>
</evidence>
<gene>
    <name evidence="3" type="ORF">RT41_GL001051</name>
</gene>
<dbReference type="InterPro" id="IPR001387">
    <property type="entry name" value="Cro/C1-type_HTH"/>
</dbReference>
<protein>
    <submittedName>
        <fullName evidence="3">Transcriptional regulator</fullName>
    </submittedName>
</protein>
<accession>A0A2A5RMU6</accession>
<sequence length="99" mass="11770">MENKIRELRRLHHLSQEDVAHIAHVSRQTINAIENDKYDPELTLAFKLAEILNTKVDELFNYQQSVAQRKESDVYWCEKYQCVLWKRAGIEKKIVKEAN</sequence>